<evidence type="ECO:0000256" key="6">
    <source>
        <dbReference type="ARBA" id="ARBA00022777"/>
    </source>
</evidence>
<feature type="domain" description="Signal transduction histidine kinase subgroup 3 dimerisation and phosphoacceptor" evidence="11">
    <location>
        <begin position="188"/>
        <end position="253"/>
    </location>
</feature>
<keyword evidence="13" id="KW-1185">Reference proteome</keyword>
<gene>
    <name evidence="12" type="ORF">GCM10011509_16750</name>
</gene>
<dbReference type="EMBL" id="BMLB01000003">
    <property type="protein sequence ID" value="GGK68990.1"/>
    <property type="molecule type" value="Genomic_DNA"/>
</dbReference>
<keyword evidence="9" id="KW-1133">Transmembrane helix</keyword>
<keyword evidence="5" id="KW-0547">Nucleotide-binding</keyword>
<keyword evidence="7" id="KW-0067">ATP-binding</keyword>
<keyword evidence="9" id="KW-0812">Transmembrane</keyword>
<dbReference type="PANTHER" id="PTHR24421:SF10">
    <property type="entry name" value="NITRATE_NITRITE SENSOR PROTEIN NARQ"/>
    <property type="match status" value="1"/>
</dbReference>
<evidence type="ECO:0000256" key="5">
    <source>
        <dbReference type="ARBA" id="ARBA00022741"/>
    </source>
</evidence>
<dbReference type="InterPro" id="IPR036890">
    <property type="entry name" value="HATPase_C_sf"/>
</dbReference>
<evidence type="ECO:0000256" key="8">
    <source>
        <dbReference type="ARBA" id="ARBA00023012"/>
    </source>
</evidence>
<evidence type="ECO:0000256" key="9">
    <source>
        <dbReference type="SAM" id="Phobius"/>
    </source>
</evidence>
<accession>A0ABQ2F8W1</accession>
<protein>
    <recommendedName>
        <fullName evidence="2">histidine kinase</fullName>
        <ecNumber evidence="2">2.7.13.3</ecNumber>
    </recommendedName>
</protein>
<feature type="transmembrane region" description="Helical" evidence="9">
    <location>
        <begin position="39"/>
        <end position="57"/>
    </location>
</feature>
<keyword evidence="3" id="KW-0597">Phosphoprotein</keyword>
<dbReference type="CDD" id="cd16917">
    <property type="entry name" value="HATPase_UhpB-NarQ-NarX-like"/>
    <property type="match status" value="1"/>
</dbReference>
<dbReference type="InterPro" id="IPR050482">
    <property type="entry name" value="Sensor_HK_TwoCompSys"/>
</dbReference>
<evidence type="ECO:0000256" key="1">
    <source>
        <dbReference type="ARBA" id="ARBA00000085"/>
    </source>
</evidence>
<dbReference type="Pfam" id="PF02518">
    <property type="entry name" value="HATPase_c"/>
    <property type="match status" value="1"/>
</dbReference>
<keyword evidence="6 12" id="KW-0418">Kinase</keyword>
<name>A0ABQ2F8W1_9MICO</name>
<evidence type="ECO:0000259" key="11">
    <source>
        <dbReference type="Pfam" id="PF07730"/>
    </source>
</evidence>
<dbReference type="SUPFAM" id="SSF55874">
    <property type="entry name" value="ATPase domain of HSP90 chaperone/DNA topoisomerase II/histidine kinase"/>
    <property type="match status" value="1"/>
</dbReference>
<reference evidence="13" key="1">
    <citation type="journal article" date="2019" name="Int. J. Syst. Evol. Microbiol.">
        <title>The Global Catalogue of Microorganisms (GCM) 10K type strain sequencing project: providing services to taxonomists for standard genome sequencing and annotation.</title>
        <authorList>
            <consortium name="The Broad Institute Genomics Platform"/>
            <consortium name="The Broad Institute Genome Sequencing Center for Infectious Disease"/>
            <person name="Wu L."/>
            <person name="Ma J."/>
        </authorList>
    </citation>
    <scope>NUCLEOTIDE SEQUENCE [LARGE SCALE GENOMIC DNA]</scope>
    <source>
        <strain evidence="13">CGMCC 1.5362</strain>
    </source>
</reference>
<comment type="catalytic activity">
    <reaction evidence="1">
        <text>ATP + protein L-histidine = ADP + protein N-phospho-L-histidine.</text>
        <dbReference type="EC" id="2.7.13.3"/>
    </reaction>
</comment>
<dbReference type="Gene3D" id="1.20.5.1930">
    <property type="match status" value="1"/>
</dbReference>
<keyword evidence="4" id="KW-0808">Transferase</keyword>
<keyword evidence="9" id="KW-0472">Membrane</keyword>
<organism evidence="12 13">
    <name type="scientific">Ornithinimicrobium pekingense</name>
    <dbReference type="NCBI Taxonomy" id="384677"/>
    <lineage>
        <taxon>Bacteria</taxon>
        <taxon>Bacillati</taxon>
        <taxon>Actinomycetota</taxon>
        <taxon>Actinomycetes</taxon>
        <taxon>Micrococcales</taxon>
        <taxon>Ornithinimicrobiaceae</taxon>
        <taxon>Ornithinimicrobium</taxon>
    </lineage>
</organism>
<evidence type="ECO:0000256" key="4">
    <source>
        <dbReference type="ARBA" id="ARBA00022679"/>
    </source>
</evidence>
<dbReference type="InterPro" id="IPR003594">
    <property type="entry name" value="HATPase_dom"/>
</dbReference>
<comment type="caution">
    <text evidence="12">The sequence shown here is derived from an EMBL/GenBank/DDBJ whole genome shotgun (WGS) entry which is preliminary data.</text>
</comment>
<dbReference type="EC" id="2.7.13.3" evidence="2"/>
<dbReference type="Gene3D" id="3.30.565.10">
    <property type="entry name" value="Histidine kinase-like ATPase, C-terminal domain"/>
    <property type="match status" value="1"/>
</dbReference>
<feature type="transmembrane region" description="Helical" evidence="9">
    <location>
        <begin position="64"/>
        <end position="79"/>
    </location>
</feature>
<dbReference type="PANTHER" id="PTHR24421">
    <property type="entry name" value="NITRATE/NITRITE SENSOR PROTEIN NARX-RELATED"/>
    <property type="match status" value="1"/>
</dbReference>
<evidence type="ECO:0000313" key="13">
    <source>
        <dbReference type="Proteomes" id="UP000662111"/>
    </source>
</evidence>
<feature type="domain" description="Histidine kinase/HSP90-like ATPase" evidence="10">
    <location>
        <begin position="302"/>
        <end position="387"/>
    </location>
</feature>
<evidence type="ECO:0000259" key="10">
    <source>
        <dbReference type="Pfam" id="PF02518"/>
    </source>
</evidence>
<dbReference type="InterPro" id="IPR011712">
    <property type="entry name" value="Sig_transdc_His_kin_sub3_dim/P"/>
</dbReference>
<evidence type="ECO:0000256" key="3">
    <source>
        <dbReference type="ARBA" id="ARBA00022553"/>
    </source>
</evidence>
<keyword evidence="8" id="KW-0902">Two-component regulatory system</keyword>
<sequence length="389" mass="41240">MLVEPLSRRGWAVDVAVAGLVAAVGLLEVWVPFESLSGDGSPFVSTVGVVWFAAHLAVRRARPWVALAGLLVWPLLGVFEGGQGLHLLFFGQLVPVLVLVFTIARHGTGTYRRVGTGAAIAFIALADLFVPLLQSPNELLFHWGVLTLVWLVGHGLRVSADRAAAEAVRAHVAETTARERELAAISDERARIARELHDIVAHSVGVIVVQAGAAEQVVEDDPEFARRALATIRTTGSGALAEMRRLVGMLRDPDPGLGHDLAPQPGIAALPDLVEAARGVGLSVDLDVSGVPPTLPAGLDLTAYRVVQEALTNVRRHSRATSARVAMQFAPESLEIRVTDAGPARQPGAEPGHGLVGMRERVALFGGRVEADAGEHGFTVRAVLPLERV</sequence>
<feature type="transmembrane region" description="Helical" evidence="9">
    <location>
        <begin position="12"/>
        <end position="33"/>
    </location>
</feature>
<proteinExistence type="predicted"/>
<evidence type="ECO:0000256" key="7">
    <source>
        <dbReference type="ARBA" id="ARBA00022840"/>
    </source>
</evidence>
<evidence type="ECO:0000256" key="2">
    <source>
        <dbReference type="ARBA" id="ARBA00012438"/>
    </source>
</evidence>
<dbReference type="Pfam" id="PF07730">
    <property type="entry name" value="HisKA_3"/>
    <property type="match status" value="1"/>
</dbReference>
<feature type="transmembrane region" description="Helical" evidence="9">
    <location>
        <begin position="116"/>
        <end position="134"/>
    </location>
</feature>
<feature type="transmembrane region" description="Helical" evidence="9">
    <location>
        <begin position="85"/>
        <end position="104"/>
    </location>
</feature>
<evidence type="ECO:0000313" key="12">
    <source>
        <dbReference type="EMBL" id="GGK68990.1"/>
    </source>
</evidence>
<dbReference type="GO" id="GO:0016301">
    <property type="term" value="F:kinase activity"/>
    <property type="evidence" value="ECO:0007669"/>
    <property type="project" value="UniProtKB-KW"/>
</dbReference>
<dbReference type="Proteomes" id="UP000662111">
    <property type="component" value="Unassembled WGS sequence"/>
</dbReference>